<evidence type="ECO:0000256" key="2">
    <source>
        <dbReference type="ARBA" id="ARBA00007783"/>
    </source>
</evidence>
<dbReference type="Pfam" id="PF12698">
    <property type="entry name" value="ABC2_membrane_3"/>
    <property type="match status" value="1"/>
</dbReference>
<evidence type="ECO:0000256" key="6">
    <source>
        <dbReference type="ARBA" id="ARBA00022989"/>
    </source>
</evidence>
<feature type="transmembrane region" description="Helical" evidence="8">
    <location>
        <begin position="226"/>
        <end position="249"/>
    </location>
</feature>
<dbReference type="Proteomes" id="UP001560019">
    <property type="component" value="Unassembled WGS sequence"/>
</dbReference>
<dbReference type="Gene3D" id="3.40.1710.10">
    <property type="entry name" value="abc type-2 transporter like domain"/>
    <property type="match status" value="1"/>
</dbReference>
<organism evidence="10 11">
    <name type="scientific">Rhodovulum iodosum</name>
    <dbReference type="NCBI Taxonomy" id="68291"/>
    <lineage>
        <taxon>Bacteria</taxon>
        <taxon>Pseudomonadati</taxon>
        <taxon>Pseudomonadota</taxon>
        <taxon>Alphaproteobacteria</taxon>
        <taxon>Rhodobacterales</taxon>
        <taxon>Paracoccaceae</taxon>
        <taxon>Rhodovulum</taxon>
    </lineage>
</organism>
<dbReference type="InterPro" id="IPR013525">
    <property type="entry name" value="ABC2_TM"/>
</dbReference>
<evidence type="ECO:0000256" key="4">
    <source>
        <dbReference type="ARBA" id="ARBA00022475"/>
    </source>
</evidence>
<feature type="transmembrane region" description="Helical" evidence="8">
    <location>
        <begin position="255"/>
        <end position="276"/>
    </location>
</feature>
<keyword evidence="6 8" id="KW-1133">Transmembrane helix</keyword>
<dbReference type="PANTHER" id="PTHR30294">
    <property type="entry name" value="MEMBRANE COMPONENT OF ABC TRANSPORTER YHHJ-RELATED"/>
    <property type="match status" value="1"/>
</dbReference>
<keyword evidence="4" id="KW-1003">Cell membrane</keyword>
<keyword evidence="7 8" id="KW-0472">Membrane</keyword>
<proteinExistence type="inferred from homology"/>
<evidence type="ECO:0000256" key="3">
    <source>
        <dbReference type="ARBA" id="ARBA00022448"/>
    </source>
</evidence>
<evidence type="ECO:0000256" key="1">
    <source>
        <dbReference type="ARBA" id="ARBA00004651"/>
    </source>
</evidence>
<comment type="caution">
    <text evidence="10">The sequence shown here is derived from an EMBL/GenBank/DDBJ whole genome shotgun (WGS) entry which is preliminary data.</text>
</comment>
<dbReference type="PROSITE" id="PS51012">
    <property type="entry name" value="ABC_TM2"/>
    <property type="match status" value="1"/>
</dbReference>
<keyword evidence="3" id="KW-0813">Transport</keyword>
<feature type="transmembrane region" description="Helical" evidence="8">
    <location>
        <begin position="20"/>
        <end position="40"/>
    </location>
</feature>
<evidence type="ECO:0000256" key="5">
    <source>
        <dbReference type="ARBA" id="ARBA00022692"/>
    </source>
</evidence>
<evidence type="ECO:0000256" key="8">
    <source>
        <dbReference type="SAM" id="Phobius"/>
    </source>
</evidence>
<keyword evidence="5 8" id="KW-0812">Transmembrane</keyword>
<dbReference type="PANTHER" id="PTHR30294:SF47">
    <property type="entry name" value="INNER MEMBRANE TRANSPORT PERMEASE YHHJ"/>
    <property type="match status" value="1"/>
</dbReference>
<dbReference type="RefSeq" id="WP_125404479.1">
    <property type="nucleotide sequence ID" value="NZ_JBEHHI010000003.1"/>
</dbReference>
<sequence>MLRALHNIFRLGIKELFSLARDPVLVVLILYTFTVAVAVVSKGVQTEVRNAAIAIVDEDRSSVSARLRGAFLPPYFQPPQLIGYEEMDRLLDSGRVSFVLVIPEGFERDLLTDRAPVLQLNVDATAMTLAGNGTAYVQRIVQEEIARFLSRAEATTDYPASIVPRARFNPNLHSVWFLAVNQVINNVSILAVVLSGAAVIREREHGTIEHLLVMPVTSLEIMLSKVWANGLVIVFAAVASLFAVVQGALGVPVPGSLAVFALGAAVYLFAATSLGIMLSTIATTMPQFGLLAIPVFMILFLLSGGITPLEAMPDGLRLAMQASPASHFTAFSQAVLYRGAGLSLVWPQLLAMAGIGAAFFAFALMRFRATMAAVR</sequence>
<protein>
    <submittedName>
        <fullName evidence="10">ABC-2 type transport system permease protein</fullName>
    </submittedName>
</protein>
<evidence type="ECO:0000313" key="10">
    <source>
        <dbReference type="EMBL" id="MEX5729915.1"/>
    </source>
</evidence>
<evidence type="ECO:0000256" key="7">
    <source>
        <dbReference type="ARBA" id="ARBA00023136"/>
    </source>
</evidence>
<feature type="transmembrane region" description="Helical" evidence="8">
    <location>
        <begin position="345"/>
        <end position="365"/>
    </location>
</feature>
<dbReference type="InterPro" id="IPR047817">
    <property type="entry name" value="ABC2_TM_bact-type"/>
</dbReference>
<evidence type="ECO:0000313" key="11">
    <source>
        <dbReference type="Proteomes" id="UP001560019"/>
    </source>
</evidence>
<comment type="similarity">
    <text evidence="2">Belongs to the ABC-2 integral membrane protein family.</text>
</comment>
<feature type="domain" description="ABC transmembrane type-2" evidence="9">
    <location>
        <begin position="134"/>
        <end position="370"/>
    </location>
</feature>
<reference evidence="10 11" key="1">
    <citation type="submission" date="2024-06" db="EMBL/GenBank/DDBJ databases">
        <title>Genome of Rhodovulum iodosum, a marine photoferrotroph.</title>
        <authorList>
            <person name="Bianchini G."/>
            <person name="Nikeleit V."/>
            <person name="Kappler A."/>
            <person name="Bryce C."/>
            <person name="Sanchez-Baracaldo P."/>
        </authorList>
    </citation>
    <scope>NUCLEOTIDE SEQUENCE [LARGE SCALE GENOMIC DNA]</scope>
    <source>
        <strain evidence="10 11">UT/N1</strain>
    </source>
</reference>
<evidence type="ECO:0000259" key="9">
    <source>
        <dbReference type="PROSITE" id="PS51012"/>
    </source>
</evidence>
<feature type="transmembrane region" description="Helical" evidence="8">
    <location>
        <begin position="288"/>
        <end position="306"/>
    </location>
</feature>
<gene>
    <name evidence="10" type="ORF">Ga0609869_003268</name>
</gene>
<name>A0ABV3XX44_9RHOB</name>
<dbReference type="InterPro" id="IPR051449">
    <property type="entry name" value="ABC-2_transporter_component"/>
</dbReference>
<comment type="subcellular location">
    <subcellularLocation>
        <location evidence="1">Cell membrane</location>
        <topology evidence="1">Multi-pass membrane protein</topology>
    </subcellularLocation>
</comment>
<accession>A0ABV3XX44</accession>
<dbReference type="EMBL" id="JBEHHI010000003">
    <property type="protein sequence ID" value="MEX5729915.1"/>
    <property type="molecule type" value="Genomic_DNA"/>
</dbReference>
<keyword evidence="11" id="KW-1185">Reference proteome</keyword>